<dbReference type="FunFam" id="3.30.160.360:FF:000001">
    <property type="entry name" value="Histone-lysine N-methyltransferase"/>
    <property type="match status" value="1"/>
</dbReference>
<keyword evidence="8" id="KW-0677">Repeat</keyword>
<dbReference type="CDD" id="cd15511">
    <property type="entry name" value="PHD3_KMT2C"/>
    <property type="match status" value="1"/>
</dbReference>
<feature type="region of interest" description="Disordered" evidence="21">
    <location>
        <begin position="3430"/>
        <end position="3469"/>
    </location>
</feature>
<dbReference type="InterPro" id="IPR013083">
    <property type="entry name" value="Znf_RING/FYVE/PHD"/>
</dbReference>
<evidence type="ECO:0000256" key="21">
    <source>
        <dbReference type="SAM" id="MobiDB-lite"/>
    </source>
</evidence>
<dbReference type="InterPro" id="IPR047004">
    <property type="entry name" value="KMT2C_PHD2"/>
</dbReference>
<dbReference type="Pfam" id="PF05964">
    <property type="entry name" value="FYRN"/>
    <property type="match status" value="1"/>
</dbReference>
<evidence type="ECO:0000256" key="18">
    <source>
        <dbReference type="ARBA" id="ARBA00049353"/>
    </source>
</evidence>
<evidence type="ECO:0000256" key="15">
    <source>
        <dbReference type="ARBA" id="ARBA00023163"/>
    </source>
</evidence>
<evidence type="ECO:0000259" key="25">
    <source>
        <dbReference type="PROSITE" id="PS51805"/>
    </source>
</evidence>
<feature type="compositionally biased region" description="Basic and acidic residues" evidence="21">
    <location>
        <begin position="41"/>
        <end position="53"/>
    </location>
</feature>
<feature type="region of interest" description="Disordered" evidence="21">
    <location>
        <begin position="3673"/>
        <end position="3735"/>
    </location>
</feature>
<dbReference type="CDD" id="cd22026">
    <property type="entry name" value="HMG-box_KMT2C"/>
    <property type="match status" value="1"/>
</dbReference>
<feature type="compositionally biased region" description="Polar residues" evidence="21">
    <location>
        <begin position="1789"/>
        <end position="1798"/>
    </location>
</feature>
<feature type="region of interest" description="Disordered" evidence="21">
    <location>
        <begin position="2955"/>
        <end position="2990"/>
    </location>
</feature>
<reference evidence="26" key="2">
    <citation type="submission" date="2025-08" db="UniProtKB">
        <authorList>
            <consortium name="Ensembl"/>
        </authorList>
    </citation>
    <scope>IDENTIFICATION</scope>
</reference>
<feature type="region of interest" description="Disordered" evidence="21">
    <location>
        <begin position="3216"/>
        <end position="3235"/>
    </location>
</feature>
<evidence type="ECO:0000256" key="3">
    <source>
        <dbReference type="ARBA" id="ARBA00022553"/>
    </source>
</evidence>
<dbReference type="PROSITE" id="PS50280">
    <property type="entry name" value="SET"/>
    <property type="match status" value="1"/>
</dbReference>
<dbReference type="PROSITE" id="PS51805">
    <property type="entry name" value="EPHD"/>
    <property type="match status" value="2"/>
</dbReference>
<evidence type="ECO:0000256" key="13">
    <source>
        <dbReference type="ARBA" id="ARBA00023015"/>
    </source>
</evidence>
<keyword evidence="5" id="KW-0808">Transferase</keyword>
<dbReference type="InterPro" id="IPR019787">
    <property type="entry name" value="Znf_PHD-finger"/>
</dbReference>
<feature type="compositionally biased region" description="Basic and acidic residues" evidence="21">
    <location>
        <begin position="3695"/>
        <end position="3710"/>
    </location>
</feature>
<dbReference type="GO" id="GO:0045944">
    <property type="term" value="P:positive regulation of transcription by RNA polymerase II"/>
    <property type="evidence" value="ECO:0007669"/>
    <property type="project" value="TreeGrafter"/>
</dbReference>
<dbReference type="PROSITE" id="PS50868">
    <property type="entry name" value="POST_SET"/>
    <property type="match status" value="1"/>
</dbReference>
<dbReference type="GO" id="GO:0140945">
    <property type="term" value="F:histone H3K4 monomethyltransferase activity"/>
    <property type="evidence" value="ECO:0007669"/>
    <property type="project" value="UniProtKB-EC"/>
</dbReference>
<keyword evidence="27" id="KW-1185">Reference proteome</keyword>
<feature type="region of interest" description="Disordered" evidence="21">
    <location>
        <begin position="2020"/>
        <end position="2073"/>
    </location>
</feature>
<reference evidence="26 27" key="1">
    <citation type="submission" date="2020-10" db="EMBL/GenBank/DDBJ databases">
        <title>Pygocentrus nattereri (red-bellied piranha) genome, fPygNat1, primary haplotype.</title>
        <authorList>
            <person name="Myers G."/>
            <person name="Meyer A."/>
            <person name="Karagic N."/>
            <person name="Pippel M."/>
            <person name="Winkler S."/>
            <person name="Tracey A."/>
            <person name="Wood J."/>
            <person name="Formenti G."/>
            <person name="Howe K."/>
            <person name="Fedrigo O."/>
            <person name="Jarvis E.D."/>
        </authorList>
    </citation>
    <scope>NUCLEOTIDE SEQUENCE [LARGE SCALE GENOMIC DNA]</scope>
</reference>
<feature type="compositionally biased region" description="Basic and acidic residues" evidence="21">
    <location>
        <begin position="2894"/>
        <end position="2911"/>
    </location>
</feature>
<evidence type="ECO:0000256" key="1">
    <source>
        <dbReference type="ARBA" id="ARBA00004123"/>
    </source>
</evidence>
<dbReference type="FunFam" id="3.30.40.10:FF:000080">
    <property type="entry name" value="Histone-lysine N-methyltransferase 2C"/>
    <property type="match status" value="1"/>
</dbReference>
<dbReference type="CDD" id="cd15666">
    <property type="entry name" value="ePHD2_KMT2C_like"/>
    <property type="match status" value="1"/>
</dbReference>
<feature type="region of interest" description="Disordered" evidence="21">
    <location>
        <begin position="2264"/>
        <end position="2287"/>
    </location>
</feature>
<dbReference type="InterPro" id="IPR034732">
    <property type="entry name" value="EPHD"/>
</dbReference>
<dbReference type="SUPFAM" id="SSF82199">
    <property type="entry name" value="SET domain"/>
    <property type="match status" value="1"/>
</dbReference>
<dbReference type="GeneTree" id="ENSGT00940000155281"/>
<feature type="region of interest" description="Disordered" evidence="21">
    <location>
        <begin position="2373"/>
        <end position="2426"/>
    </location>
</feature>
<feature type="compositionally biased region" description="Basic and acidic residues" evidence="21">
    <location>
        <begin position="1471"/>
        <end position="1482"/>
    </location>
</feature>
<dbReference type="EC" id="2.1.1.364" evidence="17"/>
<feature type="compositionally biased region" description="Pro residues" evidence="21">
    <location>
        <begin position="1666"/>
        <end position="1677"/>
    </location>
</feature>
<keyword evidence="6" id="KW-0949">S-adenosyl-L-methionine</keyword>
<dbReference type="CDD" id="cd15594">
    <property type="entry name" value="PHD2_KMT2C"/>
    <property type="match status" value="1"/>
</dbReference>
<feature type="region of interest" description="Disordered" evidence="21">
    <location>
        <begin position="3022"/>
        <end position="3159"/>
    </location>
</feature>
<dbReference type="GO" id="GO:0032259">
    <property type="term" value="P:methylation"/>
    <property type="evidence" value="ECO:0007669"/>
    <property type="project" value="UniProtKB-KW"/>
</dbReference>
<dbReference type="CDD" id="cd15513">
    <property type="entry name" value="PHD5_KMT2C_like"/>
    <property type="match status" value="1"/>
</dbReference>
<comment type="subcellular location">
    <subcellularLocation>
        <location evidence="1">Nucleus</location>
    </subcellularLocation>
</comment>
<feature type="compositionally biased region" description="Basic and acidic residues" evidence="21">
    <location>
        <begin position="2411"/>
        <end position="2426"/>
    </location>
</feature>
<feature type="region of interest" description="Disordered" evidence="21">
    <location>
        <begin position="527"/>
        <end position="598"/>
    </location>
</feature>
<feature type="domain" description="Post-SET" evidence="24">
    <location>
        <begin position="4280"/>
        <end position="4296"/>
    </location>
</feature>
<dbReference type="InterPro" id="IPR003889">
    <property type="entry name" value="FYrich_C"/>
</dbReference>
<evidence type="ECO:0000259" key="23">
    <source>
        <dbReference type="PROSITE" id="PS50280"/>
    </source>
</evidence>
<feature type="region of interest" description="Disordered" evidence="21">
    <location>
        <begin position="1067"/>
        <end position="1174"/>
    </location>
</feature>
<dbReference type="SMART" id="SM00249">
    <property type="entry name" value="PHD"/>
    <property type="match status" value="8"/>
</dbReference>
<dbReference type="Gene3D" id="3.30.40.10">
    <property type="entry name" value="Zinc/RING finger domain, C3HC4 (zinc finger)"/>
    <property type="match status" value="6"/>
</dbReference>
<evidence type="ECO:0000256" key="8">
    <source>
        <dbReference type="ARBA" id="ARBA00022737"/>
    </source>
</evidence>
<evidence type="ECO:0000256" key="12">
    <source>
        <dbReference type="ARBA" id="ARBA00022990"/>
    </source>
</evidence>
<feature type="region of interest" description="Disordered" evidence="21">
    <location>
        <begin position="2188"/>
        <end position="2210"/>
    </location>
</feature>
<dbReference type="GO" id="GO:0044666">
    <property type="term" value="C:MLL3/4 complex"/>
    <property type="evidence" value="ECO:0007669"/>
    <property type="project" value="InterPro"/>
</dbReference>
<evidence type="ECO:0000256" key="7">
    <source>
        <dbReference type="ARBA" id="ARBA00022723"/>
    </source>
</evidence>
<evidence type="ECO:0000256" key="4">
    <source>
        <dbReference type="ARBA" id="ARBA00022603"/>
    </source>
</evidence>
<feature type="region of interest" description="Disordered" evidence="21">
    <location>
        <begin position="2723"/>
        <end position="2746"/>
    </location>
</feature>
<dbReference type="FunFam" id="3.30.40.10:FF:000002">
    <property type="entry name" value="Histone-lysine N-methyltransferase"/>
    <property type="match status" value="1"/>
</dbReference>
<dbReference type="InterPro" id="IPR001965">
    <property type="entry name" value="Znf_PHD"/>
</dbReference>
<keyword evidence="16" id="KW-0539">Nucleus</keyword>
<dbReference type="Gene3D" id="3.30.160.360">
    <property type="match status" value="1"/>
</dbReference>
<sequence>MEMIKSHNKIEQLCALCHCGARSLLGQGELKLFKATPGFEARTEGRSHGDRSAADSQSGRSRGPESAGTDEAGSRSWDELHHVGLPDDTDVHSLFDESGQCWAHQQCALWSEGVCQAEDQSLLNVDRAIHSGSTEHCAYCKRLGASIKCCEEGCGRSYHYPCAGGAGTFQDFRKLSVLCTEHIHLALSKSAEEANCVLCDSSGDLLDQLFCTSCGLHYHGLCLDISVTPLKRAGWQCPECKVCQTCKNPGEDTKMLVCDMCDKGYHTFCLQPVMDSIPTNGWRCMNCRVCVQCGTRSSSQWHHNSLLCENCAGQQDSAPLCALCAGSLDPEVHKDPLSCQHCKRWFHLECERQVEGHVEVQAGEDYVCSVCKHAGFEPGPLHMDIEPLQEEVEMHMEVEEATQPVEEERVCLTVEQHERDTGGLALKQCERATEGFTVEQQEKPAEGLKVEQAERTTETLIVKLQEEATEDFSQEEPERATEGLTVVQHERATESLTTGQHKRTTEAFIVEQHERAAEGLTVEQDKRATESLTVEQHTQAPESLTVEQHTQATESLTVEQHKQATEGLTVEQHIQSTESLTVEQHTQGTESLTVEQHTQATESLTVEQHTQATESLTVELLAKLSSLVEERTSLKPLPIRQPESLTSSGQPTISPQSHSGLGETSSNVPSATFIPFTPKIGMGKPAISKRKFSPGRPRVKQKCLHSPPPVVLTLRVLLIKLTTCRRLHCCFLLQGRGSGFPGRRRPRGAGLTGRGGRGRSRIKTGVSPIPTPGVNTLIMHTCTVLLHNCVSCIFTIQCPDMCVVCGSFGQGMEGRLLACAQCGQCYHPYCVNIKITKVVLNKGWRCLECTVCEACGQASDPGRLLLCDDCDISYHTYCLEPPLQNVPNGSWKCKWCVSCTQCGATSPGMRCEWQNNYTQCAPCASLACCPICLLDYSEEEIILQCRQCDRWMHASCQGFLSEEEVEKVADSSFDCSLCQGHKSLSPGSAEGPLTFLSTELTRTYTQDGVCLTESGLSQLQSLANTASRRRRPKPKLKLKIINQNSVAVLQTPPDPQAELCRDADLDDSRAEGELVDGEGKSDSSPEREAVVEDESKGAETCKKRKRKPYRPGIGGFMVRQRNRMGPGKAKPALGRKDSTGSVSETQQGKDEGWGDVMPDTPVDEKPPVSDFPENPEVKVRKRYRKKKTKLEEAFPTYLQVWIPFGWAYKTLVTLQQTHTKWPKVCGHSTSHSQTVDILSLSAPSAGLDVAPLAEEASASSQSHPGRAPHQVAEEPLDGILSPELDKMVTDGMFPRMPVMNGLMAPNQQFPPSQMPPGAGPNMPRNFPPMQRPASAPPPAPVPEGEGDSLSTAQKSTLKWEKEETLGELATVAPVLYTNVNFPNLKEEYPDWQTRVKQIAKLWRKASSQDRAPYVQKARDNRAALRINKVQMSNETIKRQQQQPQVTQALEVFDPAIPPLDPELLFKDPLKHKESEQEQEWKLRQQMRQKSKQQAKIEATQKLEQVKNEQLQQQQQQQHLKGGQSEMDTSGSLQSPVSSQTSNGNMSPMQSGSKNGFSKPQLPGTPTSGSPDDVFLRPHPPPPSSGSQPQSPQMFSPGSSGSRPSSPWDPYTKMVGTPRPPPSGPAAARRNSESGKSPRILSEECGKASSVHEPIGSPTALNVDPYAKPPDTPRPAGPTDPFLKPMCPPRSSQTMEGRHLIGSPGHDPFSRAAVRKEAYPRMPQGRMILSDPYVRPLLAPIPGSNESGSVQLFKTPMPPPQAQESNTVIHSRRPIGDPFERPVMPPRSTEAFSQSQQNDPYAHPPLTPHPVMGEGYENQARITRPHDPEPYAHQSATSHPSQNYQRNQDPFNHPPGMSRQIAPDPHAQPAGASQALLSDPYAQPPRTPHPGGAGQVIRPGLMSGQDSFSPPQALMQDAFASPAMPGSQTPRHPGMADENSVSQSPSSQPSHTPVHDPFEQVPMNPHPQCPETREQQGLGHSAIAVGQPNTEAQTVPLAEAEERLRQRQRIRELILRQQQQKSAIRQEKSAQEQPVNVPPGTPQYWSQETQGQQPSDLFNRPPPPYPGPGAVRSPQRFHGPYPGDPRGYAIKLFKYISFKYFPPGVQGPGLRPHQMQDSMMEGHPQMRRSMSIDLGKSLGGNPMGLQPLPPRGMHVQQHNIMGQPFIELRHRPPEARLRLPFAGPVMQGNRMESPTQPQRPPGLTSGQEMAFPANQGPKPVDPTITQTQGVVADLQGTMSMESLHQPSVPLRTGHPQIPLMRSMSQPASNETFSGPASSAFPAASAGQNSEVILPTNEGSEEKIDADESAVKDLEDVEVKDLVDTDLENLNLDTDDGKDLDLETNDLHLEEIFLTSGKFDIIAYTDADLDLSEDLDLNDPIDDHTETSEPQKSQTKKTNSSDDASLPSNSTSEEGKTGDKPELSPEKDIKIEVKDGLSHEVSCKNLINETKAVNQEDYGSINAISQIPKPGIHPDATPVLSSLLVNVPPDNESHKQDSCGQSVVQSKLQESGLQETISSTLLGQGAISVQGLNPGMVVDSEGTLDIPGTIEEQSSGPIFGVDQKDALLSVEQAGMLSQSQQALLSGQGQQNRPLLLEEQPLLLQDLLDQERQEQQQQKQMQAMIRQRSSDSFFPNIDFDAITDPIMKAKMVALKGINKVMVQNNMGMSQMLAAYMTRPSPPSFGQGFTNEAQKVQYEDWLRETQKLLQMQQKFLEEQIGAHRKSKKALSAKQRTAKKAGREFPEEDAEQLKHVTEQQGVVQKQLEQIRKQQKEHAELIEEYRVKQQQGGMQPQMMPAMLPMQGHPGMVPTGPVNQPLIGPTMPMQLHPGQTNAPSMPAWHPGASGHVAPQMPGVMPPQMMQGQPPPPALGRPGQGQSSGESPHVNFDDTNPFSESFQERERKERLREQQERQRVQLMKEVERQRMKQRMEMEQQQQQGLLSQDGNMRTLSQMPFYNQNLPQDFMQPHRSQQQIQRPGFPQQQGMQPGLGGPPSGPMMGNGPFPQEVRPGFGLDNQLLHGGPNFVQGQPRPSRFPGPNMVPQNPGHGHPFGESAMPLPPNFPGSGPSLIQLYSNIIPEEKGKKKQNRKKKKDDDTESLRAPSTPHSDLTAPLTPCVSDTSSTPTRNPLLFGEHEMCETSQPGSSTPGSQSSQPHSELERQLSEGSCVGAELNMGQQDIQDRILSNIKMERIEASDCHGPKGTNMDMGLGMVKVEVEKGSMSPLPAGQSPASSSKGEGGNELLKHLLKNKGTPPPVLPHQKSEDSLRSEEEASNDSKVLLKFNPCLGIQSTLQLSGHPDFAGSLLSEEKKKPRTKRTPKSGERPAPRSKRRKKEEDERQVIYPSTEPIMANLKQQNNLSNPPTPPASLPPTPPPVARQKLLNGFATTEELASKAAVISGHDVTKGLPPRPLHVPFKTEEELFARALAHGPKTVDVPASLPTPPHNNQEEIRGQEQCEDRDTPDSFVPSSSPESVVGMEISRYPDLSRVKQEPPSPALSPVMPMFPSRGKGSEAKLCNIKTEPSSVFFGSSFGAAQNGSGSGLVSIAITLKPAAAENITDVVAAIADLIQVKIPSSYEVSSGPWPHAALGAHKGMEARPSASGLLLGHRAAELERLGKATGCMVMRGHFMTKVLVAVCFQASVALLEDKAVKESPSKAQHQYNNNMSSLDVHCLAQLQSKPSSSSPNPLGPASPASLEPVKTESLKTESNAESHLKMLVKLKPRSQSHTDDKPNEKPWHHGKRWKALRWRKWTIQIAAPKAGLQEPEEVRTDLRQELRSSLRPCSSSRDRRRCCFCQQEGDGLTDGAARLLNLDLDTWVHLNCALWSSEVYETQAGALINVEVARQRGQTISCAFCQRLGATSGCHRLRCLNVYHFTCALQAGCTFFKDKTMLCHQHRPRGGSSTSAAGLHLDQQVLRCFSVFRRVYVQRDELRQLASAVQRPELGHTFRVGSLIFHAMGQLPRALLPHFHSATAIFPPGYEASRLYWSMRNGWRRCRYVCSVEERQGRPEFSIRMLERGYEDLVLTDTTAKGVWDKVLGSVAERRAETGMLRLFPLYLKGEDLFGLTVSVVARIAESLPGVEACSRYRFRYGRNPLLELPLCINPSGSARSELKILSVWNRISCVMQNSAMAETGPSHSKHFVHSKSSQYRRLTSEWKSNVYLAHSRIQGLGLFAARDIEKQTMVIEYLGEILRTEVAMRKELHYKAKNRKAFMFHIDGEYVIDATCSGSPARYINHSCSPNCVAEVVTFERGYKIIISSSRRIEKGEELCYDYKLGLVRTQNLKMPCLCGAVNCRKWMN</sequence>
<dbReference type="FunFam" id="3.30.40.10:FF:000064">
    <property type="entry name" value="Histone-lysine N-methyltransferase 2C"/>
    <property type="match status" value="1"/>
</dbReference>
<evidence type="ECO:0000256" key="16">
    <source>
        <dbReference type="ARBA" id="ARBA00023242"/>
    </source>
</evidence>
<dbReference type="InterPro" id="IPR046341">
    <property type="entry name" value="SET_dom_sf"/>
</dbReference>
<feature type="compositionally biased region" description="Polar residues" evidence="21">
    <location>
        <begin position="3113"/>
        <end position="3122"/>
    </location>
</feature>
<feature type="domain" description="PHD-type" evidence="22">
    <location>
        <begin position="926"/>
        <end position="981"/>
    </location>
</feature>
<feature type="region of interest" description="Disordered" evidence="21">
    <location>
        <begin position="635"/>
        <end position="673"/>
    </location>
</feature>
<dbReference type="Pfam" id="PF00856">
    <property type="entry name" value="SET"/>
    <property type="match status" value="1"/>
</dbReference>
<feature type="domain" description="SET" evidence="23">
    <location>
        <begin position="4155"/>
        <end position="4271"/>
    </location>
</feature>
<dbReference type="SUPFAM" id="SSF47095">
    <property type="entry name" value="HMG-box"/>
    <property type="match status" value="1"/>
</dbReference>
<dbReference type="CDD" id="cd15509">
    <property type="entry name" value="PHD1_KMT2C_like"/>
    <property type="match status" value="1"/>
</dbReference>
<evidence type="ECO:0000256" key="11">
    <source>
        <dbReference type="ARBA" id="ARBA00022853"/>
    </source>
</evidence>
<keyword evidence="4" id="KW-0489">Methyltransferase</keyword>
<feature type="region of interest" description="Disordered" evidence="21">
    <location>
        <begin position="1306"/>
        <end position="1353"/>
    </location>
</feature>
<dbReference type="InterPro" id="IPR003888">
    <property type="entry name" value="FYrich_N"/>
</dbReference>
<dbReference type="InterPro" id="IPR001214">
    <property type="entry name" value="SET_dom"/>
</dbReference>
<dbReference type="InterPro" id="IPR003616">
    <property type="entry name" value="Post-SET_dom"/>
</dbReference>
<evidence type="ECO:0000259" key="24">
    <source>
        <dbReference type="PROSITE" id="PS50868"/>
    </source>
</evidence>
<protein>
    <recommendedName>
        <fullName evidence="17">[histone H3]-lysine(4) N-methyltransferase</fullName>
        <ecNumber evidence="17">2.1.1.364</ecNumber>
    </recommendedName>
</protein>
<evidence type="ECO:0000256" key="14">
    <source>
        <dbReference type="ARBA" id="ARBA00023054"/>
    </source>
</evidence>
<keyword evidence="14 20" id="KW-0175">Coiled coil</keyword>
<dbReference type="Ensembl" id="ENSPNAT00000083254.1">
    <property type="protein sequence ID" value="ENSPNAP00000042936.1"/>
    <property type="gene ID" value="ENSPNAG00000016560.2"/>
</dbReference>
<organism evidence="26 27">
    <name type="scientific">Pygocentrus nattereri</name>
    <name type="common">Red-bellied piranha</name>
    <dbReference type="NCBI Taxonomy" id="42514"/>
    <lineage>
        <taxon>Eukaryota</taxon>
        <taxon>Metazoa</taxon>
        <taxon>Chordata</taxon>
        <taxon>Craniata</taxon>
        <taxon>Vertebrata</taxon>
        <taxon>Euteleostomi</taxon>
        <taxon>Actinopterygii</taxon>
        <taxon>Neopterygii</taxon>
        <taxon>Teleostei</taxon>
        <taxon>Ostariophysi</taxon>
        <taxon>Characiformes</taxon>
        <taxon>Characoidei</taxon>
        <taxon>Pygocentrus</taxon>
    </lineage>
</organism>
<evidence type="ECO:0000256" key="19">
    <source>
        <dbReference type="PROSITE-ProRule" id="PRU00146"/>
    </source>
</evidence>
<dbReference type="InterPro" id="IPR011011">
    <property type="entry name" value="Znf_FYVE_PHD"/>
</dbReference>
<feature type="compositionally biased region" description="Low complexity" evidence="21">
    <location>
        <begin position="3459"/>
        <end position="3469"/>
    </location>
</feature>
<comment type="catalytic activity">
    <reaction evidence="18">
        <text>L-lysyl(4)-[histone H3] + S-adenosyl-L-methionine = N(6)-methyl-L-lysyl(4)-[histone H3] + S-adenosyl-L-homocysteine + H(+)</text>
        <dbReference type="Rhea" id="RHEA:60264"/>
        <dbReference type="Rhea" id="RHEA-COMP:15543"/>
        <dbReference type="Rhea" id="RHEA-COMP:15547"/>
        <dbReference type="ChEBI" id="CHEBI:15378"/>
        <dbReference type="ChEBI" id="CHEBI:29969"/>
        <dbReference type="ChEBI" id="CHEBI:57856"/>
        <dbReference type="ChEBI" id="CHEBI:59789"/>
        <dbReference type="ChEBI" id="CHEBI:61929"/>
        <dbReference type="EC" id="2.1.1.364"/>
    </reaction>
    <physiologicalReaction direction="left-to-right" evidence="18">
        <dbReference type="Rhea" id="RHEA:60265"/>
    </physiologicalReaction>
</comment>
<proteinExistence type="predicted"/>
<keyword evidence="11" id="KW-0156">Chromatin regulator</keyword>
<dbReference type="SUPFAM" id="SSF57903">
    <property type="entry name" value="FYVE/PHD zinc finger"/>
    <property type="match status" value="6"/>
</dbReference>
<evidence type="ECO:0000256" key="10">
    <source>
        <dbReference type="ARBA" id="ARBA00022833"/>
    </source>
</evidence>
<feature type="compositionally biased region" description="Basic residues" evidence="21">
    <location>
        <begin position="2723"/>
        <end position="2735"/>
    </location>
</feature>
<feature type="compositionally biased region" description="Polar residues" evidence="21">
    <location>
        <begin position="530"/>
        <end position="558"/>
    </location>
</feature>
<keyword evidence="12" id="KW-0007">Acetylation</keyword>
<keyword evidence="2" id="KW-0488">Methylation</keyword>
<dbReference type="FunFam" id="3.30.40.10:FF:000095">
    <property type="entry name" value="Histone-lysine N-methyltransferase 2C"/>
    <property type="match status" value="1"/>
</dbReference>
<feature type="compositionally biased region" description="Polar residues" evidence="21">
    <location>
        <begin position="3673"/>
        <end position="3682"/>
    </location>
</feature>
<feature type="compositionally biased region" description="Polar residues" evidence="21">
    <location>
        <begin position="643"/>
        <end position="670"/>
    </location>
</feature>
<feature type="region of interest" description="Disordered" evidence="21">
    <location>
        <begin position="1471"/>
        <end position="1708"/>
    </location>
</feature>
<evidence type="ECO:0000256" key="20">
    <source>
        <dbReference type="SAM" id="Coils"/>
    </source>
</evidence>
<feature type="region of interest" description="Disordered" evidence="21">
    <location>
        <begin position="3295"/>
        <end position="3373"/>
    </location>
</feature>
<dbReference type="InterPro" id="IPR037877">
    <property type="entry name" value="PHD3_KMT2C"/>
</dbReference>
<dbReference type="PROSITE" id="PS51542">
    <property type="entry name" value="FYRN"/>
    <property type="match status" value="1"/>
</dbReference>
<dbReference type="Pfam" id="PF13771">
    <property type="entry name" value="zf-HC5HC2H"/>
    <property type="match status" value="1"/>
</dbReference>
<keyword evidence="13" id="KW-0805">Transcription regulation</keyword>
<dbReference type="Pfam" id="PF05965">
    <property type="entry name" value="FYRC"/>
    <property type="match status" value="1"/>
</dbReference>
<evidence type="ECO:0000259" key="22">
    <source>
        <dbReference type="PROSITE" id="PS50016"/>
    </source>
</evidence>
<feature type="compositionally biased region" description="Polar residues" evidence="21">
    <location>
        <begin position="1833"/>
        <end position="1849"/>
    </location>
</feature>
<keyword evidence="15" id="KW-0804">Transcription</keyword>
<keyword evidence="9 19" id="KW-0863">Zinc-finger</keyword>
<feature type="compositionally biased region" description="Polar residues" evidence="21">
    <location>
        <begin position="572"/>
        <end position="598"/>
    </location>
</feature>
<reference evidence="26" key="3">
    <citation type="submission" date="2025-09" db="UniProtKB">
        <authorList>
            <consortium name="Ensembl"/>
        </authorList>
    </citation>
    <scope>IDENTIFICATION</scope>
</reference>
<feature type="domain" description="PHD-type" evidence="22">
    <location>
        <begin position="318"/>
        <end position="374"/>
    </location>
</feature>
<feature type="compositionally biased region" description="Low complexity" evidence="21">
    <location>
        <begin position="1507"/>
        <end position="1523"/>
    </location>
</feature>
<evidence type="ECO:0000256" key="17">
    <source>
        <dbReference type="ARBA" id="ARBA00023620"/>
    </source>
</evidence>
<feature type="compositionally biased region" description="Basic and acidic residues" evidence="21">
    <location>
        <begin position="3442"/>
        <end position="3458"/>
    </location>
</feature>
<feature type="compositionally biased region" description="Basic and acidic residues" evidence="21">
    <location>
        <begin position="3722"/>
        <end position="3733"/>
    </location>
</feature>
<feature type="compositionally biased region" description="Low complexity" evidence="21">
    <location>
        <begin position="3135"/>
        <end position="3150"/>
    </location>
</feature>
<dbReference type="Gene3D" id="1.10.30.10">
    <property type="entry name" value="High mobility group box domain"/>
    <property type="match status" value="1"/>
</dbReference>
<feature type="compositionally biased region" description="Polar residues" evidence="21">
    <location>
        <begin position="2388"/>
        <end position="2410"/>
    </location>
</feature>
<evidence type="ECO:0000256" key="9">
    <source>
        <dbReference type="ARBA" id="ARBA00022771"/>
    </source>
</evidence>
<feature type="region of interest" description="Disordered" evidence="21">
    <location>
        <begin position="2852"/>
        <end position="2911"/>
    </location>
</feature>
<keyword evidence="7" id="KW-0479">Metal-binding</keyword>
<dbReference type="PROSITE" id="PS51543">
    <property type="entry name" value="FYRC"/>
    <property type="match status" value="1"/>
</dbReference>
<feature type="compositionally biased region" description="Pro residues" evidence="21">
    <location>
        <begin position="1325"/>
        <end position="1341"/>
    </location>
</feature>
<evidence type="ECO:0000313" key="27">
    <source>
        <dbReference type="Proteomes" id="UP001501920"/>
    </source>
</evidence>
<evidence type="ECO:0000256" key="2">
    <source>
        <dbReference type="ARBA" id="ARBA00022481"/>
    </source>
</evidence>
<feature type="compositionally biased region" description="Basic and acidic residues" evidence="21">
    <location>
        <begin position="3256"/>
        <end position="3266"/>
    </location>
</feature>
<dbReference type="SMART" id="SM00317">
    <property type="entry name" value="SET"/>
    <property type="match status" value="1"/>
</dbReference>
<accession>A0AAR2IZB9</accession>
<dbReference type="SMART" id="SM00542">
    <property type="entry name" value="FYRC"/>
    <property type="match status" value="1"/>
</dbReference>
<feature type="domain" description="PHD-type" evidence="22">
    <location>
        <begin position="240"/>
        <end position="290"/>
    </location>
</feature>
<feature type="compositionally biased region" description="Low complexity" evidence="21">
    <location>
        <begin position="2271"/>
        <end position="2285"/>
    </location>
</feature>
<feature type="compositionally biased region" description="Basic and acidic residues" evidence="21">
    <location>
        <begin position="2736"/>
        <end position="2746"/>
    </location>
</feature>
<evidence type="ECO:0000256" key="5">
    <source>
        <dbReference type="ARBA" id="ARBA00022679"/>
    </source>
</evidence>
<dbReference type="PROSITE" id="PS50016">
    <property type="entry name" value="ZF_PHD_2"/>
    <property type="match status" value="6"/>
</dbReference>
<dbReference type="Pfam" id="PF00628">
    <property type="entry name" value="PHD"/>
    <property type="match status" value="4"/>
</dbReference>
<feature type="domain" description="PHD-type" evidence="22">
    <location>
        <begin position="799"/>
        <end position="852"/>
    </location>
</feature>
<dbReference type="PANTHER" id="PTHR45888">
    <property type="entry name" value="HL01030P-RELATED"/>
    <property type="match status" value="1"/>
</dbReference>
<feature type="compositionally biased region" description="Pro residues" evidence="21">
    <location>
        <begin position="3357"/>
        <end position="3371"/>
    </location>
</feature>
<dbReference type="SMART" id="SM00508">
    <property type="entry name" value="PostSET"/>
    <property type="match status" value="1"/>
</dbReference>
<feature type="region of interest" description="Disordered" evidence="21">
    <location>
        <begin position="742"/>
        <end position="765"/>
    </location>
</feature>
<dbReference type="Gene3D" id="2.170.270.10">
    <property type="entry name" value="SET domain"/>
    <property type="match status" value="1"/>
</dbReference>
<feature type="domain" description="PHD-type" evidence="22">
    <location>
        <begin position="193"/>
        <end position="243"/>
    </location>
</feature>
<dbReference type="FunFam" id="1.10.30.10:FF:000009">
    <property type="entry name" value="Histone-lysine N-methyltransferase"/>
    <property type="match status" value="1"/>
</dbReference>
<feature type="region of interest" description="Disordered" evidence="21">
    <location>
        <begin position="3241"/>
        <end position="3268"/>
    </location>
</feature>
<feature type="compositionally biased region" description="Basic and acidic residues" evidence="21">
    <location>
        <begin position="1067"/>
        <end position="1101"/>
    </location>
</feature>
<dbReference type="PANTHER" id="PTHR45888:SF1">
    <property type="entry name" value="HISTONE-LYSINE N-METHYLTRANSFERASE 2C"/>
    <property type="match status" value="1"/>
</dbReference>
<feature type="compositionally biased region" description="Low complexity" evidence="21">
    <location>
        <begin position="1584"/>
        <end position="1605"/>
    </location>
</feature>
<feature type="domain" description="PHD-type" evidence="22">
    <location>
        <begin position="849"/>
        <end position="899"/>
    </location>
</feature>
<feature type="compositionally biased region" description="Low complexity" evidence="21">
    <location>
        <begin position="2968"/>
        <end position="2983"/>
    </location>
</feature>
<evidence type="ECO:0000313" key="26">
    <source>
        <dbReference type="Ensembl" id="ENSPNAP00000042936.1"/>
    </source>
</evidence>
<feature type="domain" description="PHD-type" evidence="25">
    <location>
        <begin position="79"/>
        <end position="183"/>
    </location>
</feature>
<dbReference type="InterPro" id="IPR036910">
    <property type="entry name" value="HMG_box_dom_sf"/>
</dbReference>
<feature type="coiled-coil region" evidence="20">
    <location>
        <begin position="2758"/>
        <end position="2785"/>
    </location>
</feature>
<dbReference type="Proteomes" id="UP001501920">
    <property type="component" value="Chromosome 2"/>
</dbReference>
<dbReference type="SMART" id="SM00541">
    <property type="entry name" value="FYRN"/>
    <property type="match status" value="1"/>
</dbReference>
<dbReference type="InterPro" id="IPR001841">
    <property type="entry name" value="Znf_RING"/>
</dbReference>
<keyword evidence="3" id="KW-0597">Phosphoprotein</keyword>
<feature type="compositionally biased region" description="Polar residues" evidence="21">
    <location>
        <begin position="2042"/>
        <end position="2055"/>
    </location>
</feature>
<dbReference type="Pfam" id="PF13832">
    <property type="entry name" value="zf-HC5HC2H_2"/>
    <property type="match status" value="1"/>
</dbReference>
<dbReference type="GO" id="GO:0008270">
    <property type="term" value="F:zinc ion binding"/>
    <property type="evidence" value="ECO:0007669"/>
    <property type="project" value="UniProtKB-KW"/>
</dbReference>
<name>A0AAR2IZB9_PYGNA</name>
<feature type="domain" description="PHD-type" evidence="25">
    <location>
        <begin position="3785"/>
        <end position="3893"/>
    </location>
</feature>
<dbReference type="SMART" id="SM00184">
    <property type="entry name" value="RING"/>
    <property type="match status" value="7"/>
</dbReference>
<feature type="compositionally biased region" description="Polar residues" evidence="21">
    <location>
        <begin position="1525"/>
        <end position="1569"/>
    </location>
</feature>
<evidence type="ECO:0000256" key="6">
    <source>
        <dbReference type="ARBA" id="ARBA00022691"/>
    </source>
</evidence>
<feature type="region of interest" description="Disordered" evidence="21">
    <location>
        <begin position="1744"/>
        <end position="1976"/>
    </location>
</feature>
<feature type="compositionally biased region" description="Low complexity" evidence="21">
    <location>
        <begin position="1939"/>
        <end position="1949"/>
    </location>
</feature>
<keyword evidence="10" id="KW-0862">Zinc</keyword>
<dbReference type="GO" id="GO:0003713">
    <property type="term" value="F:transcription coactivator activity"/>
    <property type="evidence" value="ECO:0007669"/>
    <property type="project" value="TreeGrafter"/>
</dbReference>
<feature type="region of interest" description="Disordered" evidence="21">
    <location>
        <begin position="41"/>
        <end position="75"/>
    </location>
</feature>